<accession>A0A6B0REQ0</accession>
<evidence type="ECO:0000256" key="3">
    <source>
        <dbReference type="ARBA" id="ARBA00022664"/>
    </source>
</evidence>
<evidence type="ECO:0000256" key="13">
    <source>
        <dbReference type="ARBA" id="ARBA00022884"/>
    </source>
</evidence>
<dbReference type="Pfam" id="PF21143">
    <property type="entry name" value="Aquarius_N_2nd"/>
    <property type="match status" value="1"/>
</dbReference>
<evidence type="ECO:0000256" key="6">
    <source>
        <dbReference type="ARBA" id="ARBA00022737"/>
    </source>
</evidence>
<comment type="subunit">
    <text evidence="22">Identified in the spliceosome C complex. Component of the XAB2 complex, a multimeric protein complex composed of XAB2, PRPF19, AQR, ZNF830, ISY1, and PPIE. Identified in a pentameric intron-binding (IB) complex composed of AQR, XAB2, ISY1, ZNF830 and PPIE that is incorporated into the spliceosome as a preassembled complex. The IB complex does not contain PRPF19. Within the spliceosome, interacts with SNRPA1, SF3B1, SF3B3, SF3A1 and SF3A2.</text>
</comment>
<dbReference type="GO" id="GO:0003724">
    <property type="term" value="F:RNA helicase activity"/>
    <property type="evidence" value="ECO:0007669"/>
    <property type="project" value="UniProtKB-EC"/>
</dbReference>
<dbReference type="GO" id="GO:0008380">
    <property type="term" value="P:RNA splicing"/>
    <property type="evidence" value="ECO:0007669"/>
    <property type="project" value="UniProtKB-KW"/>
</dbReference>
<dbReference type="InterPro" id="IPR036236">
    <property type="entry name" value="Znf_C2H2_sf"/>
</dbReference>
<dbReference type="InterPro" id="IPR013087">
    <property type="entry name" value="Znf_C2H2_type"/>
</dbReference>
<dbReference type="SMART" id="SM00355">
    <property type="entry name" value="ZnF_C2H2"/>
    <property type="match status" value="7"/>
</dbReference>
<dbReference type="PROSITE" id="PS50157">
    <property type="entry name" value="ZINC_FINGER_C2H2_2"/>
    <property type="match status" value="7"/>
</dbReference>
<keyword evidence="10" id="KW-0347">Helicase</keyword>
<feature type="compositionally biased region" description="Low complexity" evidence="26">
    <location>
        <begin position="1906"/>
        <end position="1940"/>
    </location>
</feature>
<keyword evidence="18" id="KW-0539">Nucleus</keyword>
<evidence type="ECO:0000256" key="4">
    <source>
        <dbReference type="ARBA" id="ARBA00022723"/>
    </source>
</evidence>
<dbReference type="GO" id="GO:0006397">
    <property type="term" value="P:mRNA processing"/>
    <property type="evidence" value="ECO:0007669"/>
    <property type="project" value="UniProtKB-KW"/>
</dbReference>
<dbReference type="InterPro" id="IPR045055">
    <property type="entry name" value="DNA2/NAM7-like"/>
</dbReference>
<dbReference type="GO" id="GO:0016787">
    <property type="term" value="F:hydrolase activity"/>
    <property type="evidence" value="ECO:0007669"/>
    <property type="project" value="UniProtKB-KW"/>
</dbReference>
<evidence type="ECO:0000256" key="18">
    <source>
        <dbReference type="ARBA" id="ARBA00023242"/>
    </source>
</evidence>
<evidence type="ECO:0000256" key="5">
    <source>
        <dbReference type="ARBA" id="ARBA00022728"/>
    </source>
</evidence>
<dbReference type="InterPro" id="IPR032174">
    <property type="entry name" value="Aquarius_N"/>
</dbReference>
<feature type="domain" description="C2H2-type" evidence="27">
    <location>
        <begin position="82"/>
        <end position="109"/>
    </location>
</feature>
<evidence type="ECO:0000256" key="22">
    <source>
        <dbReference type="ARBA" id="ARBA00063921"/>
    </source>
</evidence>
<dbReference type="FunFam" id="3.30.160.60:FF:000286">
    <property type="entry name" value="Zinc finger protein 770"/>
    <property type="match status" value="1"/>
</dbReference>
<feature type="compositionally biased region" description="Acidic residues" evidence="26">
    <location>
        <begin position="1874"/>
        <end position="1892"/>
    </location>
</feature>
<keyword evidence="17" id="KW-0508">mRNA splicing</keyword>
<sequence length="1966" mass="226726">MMAENNFKMLKIQQCVAAANKLPRNRPYICNICFKHFETPSKLARHYLIHTGQKPFECDVCHKTFRQLVHLERHQLTHNLPFKCSICQRHFKNLKTFVKHQQLHDETYQNDVKQVRRLLEAKQEKPVYGMYHTFTPEERWALHPCSKSDPSKKKKDIHACTICGKMFPSQSKLDRHALIHTGQRPFKCVLCSKSFRQSTHLKIHQLTHSEERPFQCCFCQKGFKIQSKLLKHKQIHTRNKTFQTLSLKVKSSESCSLPNKLNAKQDGFENGNIGASEENNQLDVHSVYIVPFQCPECEECFESEQILKGHKCFPARSGKIPSKLKSSYNYKTIVKKILAKLKRAGGKKLDNFQADKKVFKNTFMKNRDLISGEQRPEQTQRTCLSSLGKHGTYKTVGNKKKTLTLPFSWQKHCQTQNMGKNVKGILTPENMLTMDNPVHKKDISIYGSSESNSRNRLLGEVHQIHRCSERSFLFHWSGESAAMTAPAQPKKIVAPTVSQINAEFVTQLACKYWAPHIKKKSPFDIKVIEDIYEKEIVKSRFAIRKIMLLEFSQYLENYLWMNYSPEVSSKAYLMSICCMVNEKFRENVPAWETFKKKPDHFPFFFKCILKAALAETDGEFSLHEQTVLLLFLDHCFNSLEVDLIRSQVQQLISLPMWMGLQPARLELELKKTPKLRKFWNLIKKNDEKMDPEAREQAYQERRFLSQLIQKFISVLKSVPLSDPVTMDKVHYCERFIELMIDLEALLPTRRWFNTILDDSHVLVHCYLSNLVRREEDGHLFSQLLDMLKFYTGFEINDQTGNALTENEMTTIHYDRITSLQRAAFAHFPELYDFALSNVAEVDTRESLVKFFGPLSSNTLHQVASYLCLLPTLPKAEDTTFDKGFLLELLVSRHERRISQIQQLNQMPLYPTEKIIWDENIVPTEYYSGEGCLALPKLNLQFLTLHDYLLRNFNLFRLESTYEIRQDIEDSVSRMKPWQSEYGGVVFGGWARMAQPIVAFTVVEVAKPNIGENWPTRVRADVTINLNVRDHIKDEWEGLRKHDVCFLITVRPTKPYGTKFDRRRPFIEQVGLVYVRGCEIQGMLDDKGRVIEDGPEPRPSLRGESRTFRVFLDPNQYQQDMTNTIQNGAEDVYETFNVIMRRKPKENNFKAVLETIRNLMNTDCVVPDWLHDIILGYGDPSSAHYSKMPNQIATLDFNDTFLSIEHLKASFPGHNVKVTVDDPALQIPPFRITFPVRSGKGKKRKDVDGEDEDTEEAKTLIVEPHVIPNRGPYPYNQPKRNTIQFTHTQIEAIRAGMQPGLTMVVGPPGTGKTDVAVQIISNIYHNFPEQRTLIVTHSNQALNQLFEKIMALDIDERHLLRLGHGEEELETEKDFSRYGRVNYVLARRIELLEEVKRLQKSLGVPGDASYTCETAGYFFLYQVMSRWEEYISKVKNKSNTMPDITEVSAFFPFHEYFANAPQPIFKGRSYEEDMEIAEGCFRHIKKIFTQLEEFRASELLRSGLDRSKYLLVKEAKIIAMTCTHAALKRHDLVKLGFKYDNILMEEAAQILEIETFIPLLLQNPQDGFSRLKRWIMIGDHHQLPPVIKNMAFQKYSNMEQSLFTRFVRVGVPTVDLDAQGRARASLCNLYNWRYKNLGNLPHVQLLPEFSTANAGLLYDFQLINVEDFQGVGESEPNPYFYQNLGEAEYVVALFMYMCLLGYPADKISILTTYNGQKHLIRDIINRRCGSNPLIGRPNKVTTVDRFQGQQNDYILLSLVRTRAVGHLRDVRRLVVAMSRARLGLYIFARVSLFQNCFELTPAFSQLTARPLHLHIIPTEPFPTSRKNGERPSHEVQIIKNMPQMANFVYNMYMHLIQTTHHYHQTLLQLPPAMVEESEEVQSQETELETEEEAMSAQADIVPDEATDASSSQETSASETETTPNQTGASSSPEAIPAESEITGTGPVTVPSENNTPHDVTSTPGETE</sequence>
<dbReference type="EMBL" id="VBQZ03000047">
    <property type="protein sequence ID" value="MXQ88648.1"/>
    <property type="molecule type" value="Genomic_DNA"/>
</dbReference>
<evidence type="ECO:0000256" key="9">
    <source>
        <dbReference type="ARBA" id="ARBA00022801"/>
    </source>
</evidence>
<dbReference type="Gene3D" id="3.30.160.60">
    <property type="entry name" value="Classic Zinc Finger"/>
    <property type="match status" value="5"/>
</dbReference>
<dbReference type="InterPro" id="IPR027417">
    <property type="entry name" value="P-loop_NTPase"/>
</dbReference>
<name>A0A6B0REQ0_9CETA</name>
<dbReference type="FunFam" id="3.30.160.60:FF:001194">
    <property type="entry name" value="Zinc finger protein 770"/>
    <property type="match status" value="1"/>
</dbReference>
<dbReference type="FunFam" id="3.40.50.300:FF:000396">
    <property type="entry name" value="RNA helicase aquarius"/>
    <property type="match status" value="1"/>
</dbReference>
<dbReference type="Pfam" id="PF21144">
    <property type="entry name" value="Aquarius_N_3rd"/>
    <property type="match status" value="1"/>
</dbReference>
<evidence type="ECO:0000313" key="29">
    <source>
        <dbReference type="Proteomes" id="UP000322234"/>
    </source>
</evidence>
<keyword evidence="14" id="KW-0007">Acetylation</keyword>
<evidence type="ECO:0000256" key="2">
    <source>
        <dbReference type="ARBA" id="ARBA00012552"/>
    </source>
</evidence>
<dbReference type="PANTHER" id="PTHR10887">
    <property type="entry name" value="DNA2/NAM7 HELICASE FAMILY"/>
    <property type="match status" value="1"/>
</dbReference>
<dbReference type="GO" id="GO:0071013">
    <property type="term" value="C:catalytic step 2 spliceosome"/>
    <property type="evidence" value="ECO:0007669"/>
    <property type="project" value="TreeGrafter"/>
</dbReference>
<dbReference type="EC" id="3.6.4.13" evidence="2"/>
<evidence type="ECO:0000256" key="7">
    <source>
        <dbReference type="ARBA" id="ARBA00022741"/>
    </source>
</evidence>
<evidence type="ECO:0000256" key="24">
    <source>
        <dbReference type="ARBA" id="ARBA00083796"/>
    </source>
</evidence>
<dbReference type="InterPro" id="IPR041677">
    <property type="entry name" value="DNA2/NAM7_AAA_11"/>
</dbReference>
<dbReference type="SUPFAM" id="SSF52540">
    <property type="entry name" value="P-loop containing nucleoside triphosphate hydrolases"/>
    <property type="match status" value="1"/>
</dbReference>
<evidence type="ECO:0000256" key="11">
    <source>
        <dbReference type="ARBA" id="ARBA00022833"/>
    </source>
</evidence>
<organism evidence="28 29">
    <name type="scientific">Bos mutus</name>
    <name type="common">wild yak</name>
    <dbReference type="NCBI Taxonomy" id="72004"/>
    <lineage>
        <taxon>Eukaryota</taxon>
        <taxon>Metazoa</taxon>
        <taxon>Chordata</taxon>
        <taxon>Craniata</taxon>
        <taxon>Vertebrata</taxon>
        <taxon>Euteleostomi</taxon>
        <taxon>Mammalia</taxon>
        <taxon>Eutheria</taxon>
        <taxon>Laurasiatheria</taxon>
        <taxon>Artiodactyla</taxon>
        <taxon>Ruminantia</taxon>
        <taxon>Pecora</taxon>
        <taxon>Bovidae</taxon>
        <taxon>Bovinae</taxon>
        <taxon>Bos</taxon>
    </lineage>
</organism>
<comment type="caution">
    <text evidence="28">The sequence shown here is derived from an EMBL/GenBank/DDBJ whole genome shotgun (WGS) entry which is preliminary data.</text>
</comment>
<comment type="function">
    <text evidence="20">Involved in pre-mRNA splicing as component of the spliceosome. Intron-binding spliceosomal protein required to link pre-mRNA splicing and snoRNP (small nucleolar ribonucleoprotein) biogenesis. Plays a key role in position-dependent assembly of intron-encoded box C/D small snoRNP, splicing being required for snoRNP assembly. May act by helping the folding of the snoRNA sequence. Binds to intron of pre-mRNAs in a sequence-independent manner, contacting the region between snoRNA and the branchpoint of introns (40 nucleotides upstream of the branchpoint) during the late stages of splicing. Has ATP-dependent RNA helicase activity and can unwind double-stranded RNA molecules with a 3' overhang (in vitro).</text>
</comment>
<dbReference type="FunFam" id="3.30.160.60:FF:001196">
    <property type="entry name" value="Zinc finger protein 770"/>
    <property type="match status" value="1"/>
</dbReference>
<dbReference type="InterPro" id="IPR048967">
    <property type="entry name" value="Aquarius_insert"/>
</dbReference>
<dbReference type="InterPro" id="IPR047187">
    <property type="entry name" value="SF1_C_Upf1"/>
</dbReference>
<keyword evidence="11" id="KW-0862">Zinc</keyword>
<dbReference type="GO" id="GO:0005654">
    <property type="term" value="C:nucleoplasm"/>
    <property type="evidence" value="ECO:0007669"/>
    <property type="project" value="UniProtKB-SubCell"/>
</dbReference>
<dbReference type="Gene3D" id="3.40.50.300">
    <property type="entry name" value="P-loop containing nucleotide triphosphate hydrolases"/>
    <property type="match status" value="2"/>
</dbReference>
<evidence type="ECO:0000259" key="27">
    <source>
        <dbReference type="PROSITE" id="PS50157"/>
    </source>
</evidence>
<dbReference type="InterPro" id="IPR048966">
    <property type="entry name" value="Aquarius_b-barrel"/>
</dbReference>
<evidence type="ECO:0000256" key="1">
    <source>
        <dbReference type="ARBA" id="ARBA00004642"/>
    </source>
</evidence>
<feature type="domain" description="C2H2-type" evidence="27">
    <location>
        <begin position="158"/>
        <end position="185"/>
    </location>
</feature>
<keyword evidence="29" id="KW-1185">Reference proteome</keyword>
<dbReference type="Proteomes" id="UP000322234">
    <property type="component" value="Unassembled WGS sequence"/>
</dbReference>
<dbReference type="CDD" id="cd17935">
    <property type="entry name" value="EEXXQc_AQR"/>
    <property type="match status" value="1"/>
</dbReference>
<evidence type="ECO:0000256" key="16">
    <source>
        <dbReference type="ARBA" id="ARBA00023163"/>
    </source>
</evidence>
<dbReference type="PANTHER" id="PTHR10887:SF5">
    <property type="entry name" value="RNA HELICASE AQUARIUS"/>
    <property type="match status" value="1"/>
</dbReference>
<dbReference type="Pfam" id="PF00096">
    <property type="entry name" value="zf-C2H2"/>
    <property type="match status" value="4"/>
</dbReference>
<comment type="similarity">
    <text evidence="21">Belongs to the CWF11 family.</text>
</comment>
<evidence type="ECO:0000256" key="20">
    <source>
        <dbReference type="ARBA" id="ARBA00057313"/>
    </source>
</evidence>
<dbReference type="FunFam" id="3.30.160.60:FF:000904">
    <property type="entry name" value="Zinc finger protein 770"/>
    <property type="match status" value="1"/>
</dbReference>
<evidence type="ECO:0000256" key="12">
    <source>
        <dbReference type="ARBA" id="ARBA00022840"/>
    </source>
</evidence>
<feature type="region of interest" description="Disordered" evidence="26">
    <location>
        <begin position="1873"/>
        <end position="1966"/>
    </location>
</feature>
<evidence type="ECO:0000256" key="19">
    <source>
        <dbReference type="ARBA" id="ARBA00047984"/>
    </source>
</evidence>
<keyword evidence="13" id="KW-0694">RNA-binding</keyword>
<gene>
    <name evidence="28" type="ORF">E5288_WYG003838</name>
</gene>
<evidence type="ECO:0000256" key="15">
    <source>
        <dbReference type="ARBA" id="ARBA00023015"/>
    </source>
</evidence>
<dbReference type="InterPro" id="IPR041679">
    <property type="entry name" value="DNA2/NAM7-like_C"/>
</dbReference>
<evidence type="ECO:0000256" key="25">
    <source>
        <dbReference type="PROSITE-ProRule" id="PRU00042"/>
    </source>
</evidence>
<keyword evidence="7" id="KW-0547">Nucleotide-binding</keyword>
<comment type="catalytic activity">
    <reaction evidence="19">
        <text>ATP + H2O = ADP + phosphate + H(+)</text>
        <dbReference type="Rhea" id="RHEA:13065"/>
        <dbReference type="ChEBI" id="CHEBI:15377"/>
        <dbReference type="ChEBI" id="CHEBI:15378"/>
        <dbReference type="ChEBI" id="CHEBI:30616"/>
        <dbReference type="ChEBI" id="CHEBI:43474"/>
        <dbReference type="ChEBI" id="CHEBI:456216"/>
        <dbReference type="EC" id="3.6.4.13"/>
    </reaction>
</comment>
<keyword evidence="15" id="KW-0805">Transcription regulation</keyword>
<keyword evidence="6" id="KW-0677">Repeat</keyword>
<evidence type="ECO:0000256" key="26">
    <source>
        <dbReference type="SAM" id="MobiDB-lite"/>
    </source>
</evidence>
<feature type="compositionally biased region" description="Polar residues" evidence="26">
    <location>
        <begin position="1949"/>
        <end position="1966"/>
    </location>
</feature>
<dbReference type="Pfam" id="PF16399">
    <property type="entry name" value="Aquarius_N_1st"/>
    <property type="match status" value="1"/>
</dbReference>
<keyword evidence="8 25" id="KW-0863">Zinc-finger</keyword>
<keyword evidence="4" id="KW-0479">Metal-binding</keyword>
<feature type="domain" description="C2H2-type" evidence="27">
    <location>
        <begin position="56"/>
        <end position="78"/>
    </location>
</feature>
<keyword evidence="12" id="KW-0067">ATP-binding</keyword>
<keyword evidence="16" id="KW-0804">Transcription</keyword>
<dbReference type="CDD" id="cd18808">
    <property type="entry name" value="SF1_C_Upf1"/>
    <property type="match status" value="1"/>
</dbReference>
<dbReference type="PROSITE" id="PS00028">
    <property type="entry name" value="ZINC_FINGER_C2H2_1"/>
    <property type="match status" value="6"/>
</dbReference>
<dbReference type="Pfam" id="PF13086">
    <property type="entry name" value="AAA_11"/>
    <property type="match status" value="1"/>
</dbReference>
<evidence type="ECO:0000313" key="28">
    <source>
        <dbReference type="EMBL" id="MXQ88648.1"/>
    </source>
</evidence>
<dbReference type="GO" id="GO:0005524">
    <property type="term" value="F:ATP binding"/>
    <property type="evidence" value="ECO:0007669"/>
    <property type="project" value="UniProtKB-KW"/>
</dbReference>
<keyword evidence="3" id="KW-0507">mRNA processing</keyword>
<dbReference type="Pfam" id="PF13087">
    <property type="entry name" value="AAA_12"/>
    <property type="match status" value="1"/>
</dbReference>
<feature type="domain" description="C2H2-type" evidence="27">
    <location>
        <begin position="214"/>
        <end position="241"/>
    </location>
</feature>
<evidence type="ECO:0000256" key="23">
    <source>
        <dbReference type="ARBA" id="ARBA00069875"/>
    </source>
</evidence>
<feature type="domain" description="C2H2-type" evidence="27">
    <location>
        <begin position="186"/>
        <end position="213"/>
    </location>
</feature>
<protein>
    <recommendedName>
        <fullName evidence="23">RNA helicase aquarius</fullName>
        <ecNumber evidence="2">3.6.4.13</ecNumber>
    </recommendedName>
    <alternativeName>
        <fullName evidence="24">Intron-binding protein of 160 kDa</fullName>
    </alternativeName>
</protein>
<feature type="domain" description="C2H2-type" evidence="27">
    <location>
        <begin position="292"/>
        <end position="321"/>
    </location>
</feature>
<evidence type="ECO:0000256" key="8">
    <source>
        <dbReference type="ARBA" id="ARBA00022771"/>
    </source>
</evidence>
<evidence type="ECO:0000256" key="21">
    <source>
        <dbReference type="ARBA" id="ARBA00061244"/>
    </source>
</evidence>
<dbReference type="GO" id="GO:0008270">
    <property type="term" value="F:zinc ion binding"/>
    <property type="evidence" value="ECO:0007669"/>
    <property type="project" value="UniProtKB-KW"/>
</dbReference>
<dbReference type="SUPFAM" id="SSF57667">
    <property type="entry name" value="beta-beta-alpha zinc fingers"/>
    <property type="match status" value="3"/>
</dbReference>
<evidence type="ECO:0000256" key="17">
    <source>
        <dbReference type="ARBA" id="ARBA00023187"/>
    </source>
</evidence>
<keyword evidence="5" id="KW-0747">Spliceosome</keyword>
<feature type="domain" description="C2H2-type" evidence="27">
    <location>
        <begin position="28"/>
        <end position="55"/>
    </location>
</feature>
<keyword evidence="9" id="KW-0378">Hydrolase</keyword>
<dbReference type="GO" id="GO:0003729">
    <property type="term" value="F:mRNA binding"/>
    <property type="evidence" value="ECO:0007669"/>
    <property type="project" value="TreeGrafter"/>
</dbReference>
<evidence type="ECO:0000256" key="14">
    <source>
        <dbReference type="ARBA" id="ARBA00022990"/>
    </source>
</evidence>
<reference evidence="28" key="1">
    <citation type="submission" date="2019-10" db="EMBL/GenBank/DDBJ databases">
        <title>The sequence and de novo assembly of the wild yak genome.</title>
        <authorList>
            <person name="Liu Y."/>
        </authorList>
    </citation>
    <scope>NUCLEOTIDE SEQUENCE [LARGE SCALE GENOMIC DNA]</scope>
    <source>
        <strain evidence="28">WY2019</strain>
    </source>
</reference>
<comment type="subcellular location">
    <subcellularLocation>
        <location evidence="1">Nucleus</location>
        <location evidence="1">Nucleoplasm</location>
    </subcellularLocation>
</comment>
<proteinExistence type="inferred from homology"/>
<evidence type="ECO:0000256" key="10">
    <source>
        <dbReference type="ARBA" id="ARBA00022806"/>
    </source>
</evidence>